<comment type="caution">
    <text evidence="2">The sequence shown here is derived from an EMBL/GenBank/DDBJ whole genome shotgun (WGS) entry which is preliminary data.</text>
</comment>
<evidence type="ECO:0000313" key="3">
    <source>
        <dbReference type="Proteomes" id="UP000630353"/>
    </source>
</evidence>
<proteinExistence type="predicted"/>
<gene>
    <name evidence="2" type="ORF">GCM10017083_14720</name>
</gene>
<dbReference type="PANTHER" id="PTHR40202:SF1">
    <property type="entry name" value="HD DOMAIN-CONTAINING PROTEIN"/>
    <property type="match status" value="1"/>
</dbReference>
<evidence type="ECO:0000259" key="1">
    <source>
        <dbReference type="Pfam" id="PF01966"/>
    </source>
</evidence>
<dbReference type="Pfam" id="PF01966">
    <property type="entry name" value="HD"/>
    <property type="match status" value="1"/>
</dbReference>
<reference evidence="2" key="2">
    <citation type="submission" date="2020-09" db="EMBL/GenBank/DDBJ databases">
        <authorList>
            <person name="Sun Q."/>
            <person name="Kim S."/>
        </authorList>
    </citation>
    <scope>NUCLEOTIDE SEQUENCE</scope>
    <source>
        <strain evidence="2">KCTC 42651</strain>
    </source>
</reference>
<dbReference type="RefSeq" id="WP_189988301.1">
    <property type="nucleotide sequence ID" value="NZ_BMZS01000003.1"/>
</dbReference>
<sequence>MSAVVDHIIELFETKGQEPYGEDVTQAEHALQCAALADREGAGEALVIAALLHDIGHLIEEPDDGFGVHRHDVGGAAFLARHFPEAVVAPVRMHVAAKRYRVAIDPGYAARLSAASTHTLAHQGGPMSPEEVRAFEAEPHLQAALRVREWDDCGKVEGLVVAPVEAYRDRMERLLSA</sequence>
<dbReference type="SUPFAM" id="SSF109604">
    <property type="entry name" value="HD-domain/PDEase-like"/>
    <property type="match status" value="1"/>
</dbReference>
<dbReference type="EMBL" id="BMZS01000003">
    <property type="protein sequence ID" value="GHD46018.1"/>
    <property type="molecule type" value="Genomic_DNA"/>
</dbReference>
<dbReference type="Gene3D" id="1.10.3210.10">
    <property type="entry name" value="Hypothetical protein af1432"/>
    <property type="match status" value="1"/>
</dbReference>
<name>A0A919CNN8_9PROT</name>
<dbReference type="PANTHER" id="PTHR40202">
    <property type="match status" value="1"/>
</dbReference>
<keyword evidence="3" id="KW-1185">Reference proteome</keyword>
<organism evidence="2 3">
    <name type="scientific">Thalassobaculum fulvum</name>
    <dbReference type="NCBI Taxonomy" id="1633335"/>
    <lineage>
        <taxon>Bacteria</taxon>
        <taxon>Pseudomonadati</taxon>
        <taxon>Pseudomonadota</taxon>
        <taxon>Alphaproteobacteria</taxon>
        <taxon>Rhodospirillales</taxon>
        <taxon>Thalassobaculaceae</taxon>
        <taxon>Thalassobaculum</taxon>
    </lineage>
</organism>
<protein>
    <recommendedName>
        <fullName evidence="1">HD domain-containing protein</fullName>
    </recommendedName>
</protein>
<dbReference type="InterPro" id="IPR006674">
    <property type="entry name" value="HD_domain"/>
</dbReference>
<reference evidence="2" key="1">
    <citation type="journal article" date="2014" name="Int. J. Syst. Evol. Microbiol.">
        <title>Complete genome sequence of Corynebacterium casei LMG S-19264T (=DSM 44701T), isolated from a smear-ripened cheese.</title>
        <authorList>
            <consortium name="US DOE Joint Genome Institute (JGI-PGF)"/>
            <person name="Walter F."/>
            <person name="Albersmeier A."/>
            <person name="Kalinowski J."/>
            <person name="Ruckert C."/>
        </authorList>
    </citation>
    <scope>NUCLEOTIDE SEQUENCE</scope>
    <source>
        <strain evidence="2">KCTC 42651</strain>
    </source>
</reference>
<dbReference type="AlphaFoldDB" id="A0A919CNN8"/>
<accession>A0A919CNN8</accession>
<evidence type="ECO:0000313" key="2">
    <source>
        <dbReference type="EMBL" id="GHD46018.1"/>
    </source>
</evidence>
<dbReference type="Proteomes" id="UP000630353">
    <property type="component" value="Unassembled WGS sequence"/>
</dbReference>
<feature type="domain" description="HD" evidence="1">
    <location>
        <begin position="28"/>
        <end position="88"/>
    </location>
</feature>
<dbReference type="InterPro" id="IPR052567">
    <property type="entry name" value="OP_Dioxygenase"/>
</dbReference>